<feature type="transmembrane region" description="Helical" evidence="1">
    <location>
        <begin position="94"/>
        <end position="117"/>
    </location>
</feature>
<feature type="transmembrane region" description="Helical" evidence="1">
    <location>
        <begin position="40"/>
        <end position="57"/>
    </location>
</feature>
<feature type="transmembrane region" description="Helical" evidence="1">
    <location>
        <begin position="6"/>
        <end position="28"/>
    </location>
</feature>
<feature type="transmembrane region" description="Helical" evidence="1">
    <location>
        <begin position="137"/>
        <end position="160"/>
    </location>
</feature>
<name>A0A931BB57_9ACTN</name>
<accession>A0A931BB57</accession>
<sequence>MQDAGVLGWLLVLLCGGTGLYCAARFCLRRSAPRADRAADGTEAVMGLGMAAMAAGLTAPTGLWVAVYGSAALLSLGAVLLVSGHRLHHGYHVLGHAAMVYMAVAMSGGAVGSGDIGSGDMAGMAGMTGMAGAPPRGLPVLTGTLLVAFLAVSLVAGLRLTAPATGHRSRSLFTAPALPDACRVVMGLSMATMLVLL</sequence>
<reference evidence="2" key="1">
    <citation type="submission" date="2020-11" db="EMBL/GenBank/DDBJ databases">
        <title>Isolation and identification of active actinomycetes.</title>
        <authorList>
            <person name="Yu B."/>
        </authorList>
    </citation>
    <scope>NUCLEOTIDE SEQUENCE</scope>
    <source>
        <strain evidence="2">NEAU-YB345</strain>
    </source>
</reference>
<feature type="transmembrane region" description="Helical" evidence="1">
    <location>
        <begin position="63"/>
        <end position="82"/>
    </location>
</feature>
<keyword evidence="1" id="KW-0472">Membrane</keyword>
<gene>
    <name evidence="2" type="ORF">I2501_19350</name>
</gene>
<dbReference type="EMBL" id="JADPRT010000007">
    <property type="protein sequence ID" value="MBF9070185.1"/>
    <property type="molecule type" value="Genomic_DNA"/>
</dbReference>
<keyword evidence="1" id="KW-1133">Transmembrane helix</keyword>
<protein>
    <submittedName>
        <fullName evidence="2">DUF5134 domain-containing protein</fullName>
    </submittedName>
</protein>
<dbReference type="Pfam" id="PF17197">
    <property type="entry name" value="DUF5134"/>
    <property type="match status" value="1"/>
</dbReference>
<evidence type="ECO:0000256" key="1">
    <source>
        <dbReference type="SAM" id="Phobius"/>
    </source>
</evidence>
<dbReference type="RefSeq" id="WP_196195326.1">
    <property type="nucleotide sequence ID" value="NZ_JADPRT010000007.1"/>
</dbReference>
<dbReference type="Proteomes" id="UP000657385">
    <property type="component" value="Unassembled WGS sequence"/>
</dbReference>
<organism evidence="2 3">
    <name type="scientific">Streptacidiphilus fuscans</name>
    <dbReference type="NCBI Taxonomy" id="2789292"/>
    <lineage>
        <taxon>Bacteria</taxon>
        <taxon>Bacillati</taxon>
        <taxon>Actinomycetota</taxon>
        <taxon>Actinomycetes</taxon>
        <taxon>Kitasatosporales</taxon>
        <taxon>Streptomycetaceae</taxon>
        <taxon>Streptacidiphilus</taxon>
    </lineage>
</organism>
<evidence type="ECO:0000313" key="3">
    <source>
        <dbReference type="Proteomes" id="UP000657385"/>
    </source>
</evidence>
<comment type="caution">
    <text evidence="2">The sequence shown here is derived from an EMBL/GenBank/DDBJ whole genome shotgun (WGS) entry which is preliminary data.</text>
</comment>
<keyword evidence="1" id="KW-0812">Transmembrane</keyword>
<dbReference type="AlphaFoldDB" id="A0A931BB57"/>
<proteinExistence type="predicted"/>
<evidence type="ECO:0000313" key="2">
    <source>
        <dbReference type="EMBL" id="MBF9070185.1"/>
    </source>
</evidence>
<dbReference type="InterPro" id="IPR033458">
    <property type="entry name" value="DUF5134"/>
</dbReference>
<keyword evidence="3" id="KW-1185">Reference proteome</keyword>